<dbReference type="SUPFAM" id="SSF109604">
    <property type="entry name" value="HD-domain/PDEase-like"/>
    <property type="match status" value="1"/>
</dbReference>
<name>A0ABW4N160_9CAUL</name>
<dbReference type="Pfam" id="PF01966">
    <property type="entry name" value="HD"/>
    <property type="match status" value="1"/>
</dbReference>
<dbReference type="InterPro" id="IPR006674">
    <property type="entry name" value="HD_domain"/>
</dbReference>
<dbReference type="Gene3D" id="1.10.3210.10">
    <property type="entry name" value="Hypothetical protein af1432"/>
    <property type="match status" value="1"/>
</dbReference>
<reference evidence="3" key="1">
    <citation type="journal article" date="2019" name="Int. J. Syst. Evol. Microbiol.">
        <title>The Global Catalogue of Microorganisms (GCM) 10K type strain sequencing project: providing services to taxonomists for standard genome sequencing and annotation.</title>
        <authorList>
            <consortium name="The Broad Institute Genomics Platform"/>
            <consortium name="The Broad Institute Genome Sequencing Center for Infectious Disease"/>
            <person name="Wu L."/>
            <person name="Ma J."/>
        </authorList>
    </citation>
    <scope>NUCLEOTIDE SEQUENCE [LARGE SCALE GENOMIC DNA]</scope>
    <source>
        <strain evidence="3">DFY28</strain>
    </source>
</reference>
<protein>
    <submittedName>
        <fullName evidence="2">HD domain-containing protein</fullName>
    </submittedName>
</protein>
<dbReference type="PANTHER" id="PTHR35569">
    <property type="entry name" value="CYANAMIDE HYDRATASE DDI2-RELATED"/>
    <property type="match status" value="1"/>
</dbReference>
<evidence type="ECO:0000259" key="1">
    <source>
        <dbReference type="Pfam" id="PF01966"/>
    </source>
</evidence>
<comment type="caution">
    <text evidence="2">The sequence shown here is derived from an EMBL/GenBank/DDBJ whole genome shotgun (WGS) entry which is preliminary data.</text>
</comment>
<proteinExistence type="predicted"/>
<organism evidence="2 3">
    <name type="scientific">Phenylobacterium terrae</name>
    <dbReference type="NCBI Taxonomy" id="2665495"/>
    <lineage>
        <taxon>Bacteria</taxon>
        <taxon>Pseudomonadati</taxon>
        <taxon>Pseudomonadota</taxon>
        <taxon>Alphaproteobacteria</taxon>
        <taxon>Caulobacterales</taxon>
        <taxon>Caulobacteraceae</taxon>
        <taxon>Phenylobacterium</taxon>
    </lineage>
</organism>
<gene>
    <name evidence="2" type="ORF">ACFSC0_10980</name>
</gene>
<dbReference type="PANTHER" id="PTHR35569:SF1">
    <property type="entry name" value="CYANAMIDE HYDRATASE DDI2-RELATED"/>
    <property type="match status" value="1"/>
</dbReference>
<accession>A0ABW4N160</accession>
<dbReference type="EMBL" id="JBHUEY010000001">
    <property type="protein sequence ID" value="MFD1783917.1"/>
    <property type="molecule type" value="Genomic_DNA"/>
</dbReference>
<dbReference type="Proteomes" id="UP001597237">
    <property type="component" value="Unassembled WGS sequence"/>
</dbReference>
<evidence type="ECO:0000313" key="3">
    <source>
        <dbReference type="Proteomes" id="UP001597237"/>
    </source>
</evidence>
<evidence type="ECO:0000313" key="2">
    <source>
        <dbReference type="EMBL" id="MFD1783917.1"/>
    </source>
</evidence>
<dbReference type="RefSeq" id="WP_377282893.1">
    <property type="nucleotide sequence ID" value="NZ_JBHRSI010000008.1"/>
</dbReference>
<feature type="domain" description="HD" evidence="1">
    <location>
        <begin position="40"/>
        <end position="125"/>
    </location>
</feature>
<keyword evidence="3" id="KW-1185">Reference proteome</keyword>
<sequence length="220" mass="23618">MQAEIVAALPKSVAGVAVPDTAAAKAAARLCAEHSPGFLYNHCLRTYAFGRLLMARQGMACDAELTFIASALHDLGLLEPFMTPTQRFEVDGADAARAFALEHGFSDAEADVVWDAIALHTSPGIAVRKQAEIAFVHIGAGADVCGLGMSLISPDDVAEVLDAWPRLQCKTQFHRLMLEVCRRKPQAQALTFTAELGRAHIHGFACPTFEQLMAAAPFDE</sequence>